<feature type="transmembrane region" description="Helical" evidence="6">
    <location>
        <begin position="79"/>
        <end position="100"/>
    </location>
</feature>
<feature type="transmembrane region" description="Helical" evidence="6">
    <location>
        <begin position="121"/>
        <end position="141"/>
    </location>
</feature>
<feature type="transmembrane region" description="Helical" evidence="6">
    <location>
        <begin position="288"/>
        <end position="307"/>
    </location>
</feature>
<evidence type="ECO:0000256" key="1">
    <source>
        <dbReference type="ARBA" id="ARBA00004651"/>
    </source>
</evidence>
<evidence type="ECO:0000256" key="2">
    <source>
        <dbReference type="ARBA" id="ARBA00022475"/>
    </source>
</evidence>
<evidence type="ECO:0000313" key="8">
    <source>
        <dbReference type="Proteomes" id="UP000240904"/>
    </source>
</evidence>
<keyword evidence="3 6" id="KW-0812">Transmembrane</keyword>
<dbReference type="Proteomes" id="UP000240904">
    <property type="component" value="Unassembled WGS sequence"/>
</dbReference>
<organism evidence="7 8">
    <name type="scientific">Photobacterium lipolyticum</name>
    <dbReference type="NCBI Taxonomy" id="266810"/>
    <lineage>
        <taxon>Bacteria</taxon>
        <taxon>Pseudomonadati</taxon>
        <taxon>Pseudomonadota</taxon>
        <taxon>Gammaproteobacteria</taxon>
        <taxon>Vibrionales</taxon>
        <taxon>Vibrionaceae</taxon>
        <taxon>Photobacterium</taxon>
    </lineage>
</organism>
<dbReference type="Pfam" id="PF03606">
    <property type="entry name" value="DcuC"/>
    <property type="match status" value="1"/>
</dbReference>
<feature type="transmembrane region" description="Helical" evidence="6">
    <location>
        <begin position="7"/>
        <end position="28"/>
    </location>
</feature>
<dbReference type="GO" id="GO:0005886">
    <property type="term" value="C:plasma membrane"/>
    <property type="evidence" value="ECO:0007669"/>
    <property type="project" value="UniProtKB-SubCell"/>
</dbReference>
<dbReference type="PANTHER" id="PTHR43652:SF6">
    <property type="entry name" value="ARGININE REPRESSOR"/>
    <property type="match status" value="1"/>
</dbReference>
<feature type="transmembrane region" description="Helical" evidence="6">
    <location>
        <begin position="370"/>
        <end position="397"/>
    </location>
</feature>
<accession>A0A2T3MVX0</accession>
<feature type="transmembrane region" description="Helical" evidence="6">
    <location>
        <begin position="448"/>
        <end position="471"/>
    </location>
</feature>
<feature type="transmembrane region" description="Helical" evidence="6">
    <location>
        <begin position="147"/>
        <end position="171"/>
    </location>
</feature>
<sequence>MIKIRKFPNAFTILFMLIGTFAVLTHILPAGQYQRLFNESLGRDVPIPGSYAHIDASPQGAFDTLMAPISGFYDPATNIIGAMDVSLFVLMVGGFLGVITKTGAIDTGITRIMMRLKGREIIMIPILMTLFALGGTTYGMAEETLAFYGLLIPIFIAAGFDALVAVAVIFVGSGIGTLGSTINPFGNVIASNAGGVDFLDGFGIRLGILIIALVIGCLYVIRYAKMVKKDPQKSLVANMHQKNIDHFLSHNTDNQDDVNLTATQKCVLTLFAMTFVIMIWGVSSLGWWMAEMSTLFIFMGILCGMIARLSEDDLINSFVAGAADLIGVALIVGVARGIVVVMEAGNITDTILYYAEGLVADKSSILFINVVYWIEMLLAFVVSSTSGLAVMSMPVLAPLADFANTGRELVVTAFMCGIGTVLFVTPTYGVLMGGLAIGRVSYIAWLKFIGPLVAFFIVLNTLMLSLGAGVLG</sequence>
<feature type="transmembrane region" description="Helical" evidence="6">
    <location>
        <begin position="178"/>
        <end position="196"/>
    </location>
</feature>
<reference evidence="7 8" key="1">
    <citation type="submission" date="2018-03" db="EMBL/GenBank/DDBJ databases">
        <title>Whole genome sequencing of Histamine producing bacteria.</title>
        <authorList>
            <person name="Butler K."/>
        </authorList>
    </citation>
    <scope>NUCLEOTIDE SEQUENCE [LARGE SCALE GENOMIC DNA]</scope>
    <source>
        <strain evidence="7 8">DSM 16190</strain>
    </source>
</reference>
<keyword evidence="4 6" id="KW-1133">Transmembrane helix</keyword>
<dbReference type="AlphaFoldDB" id="A0A2T3MVX0"/>
<evidence type="ECO:0000256" key="4">
    <source>
        <dbReference type="ARBA" id="ARBA00022989"/>
    </source>
</evidence>
<gene>
    <name evidence="7" type="ORF">C9I89_15660</name>
</gene>
<proteinExistence type="predicted"/>
<keyword evidence="5 6" id="KW-0472">Membrane</keyword>
<comment type="caution">
    <text evidence="7">The sequence shown here is derived from an EMBL/GenBank/DDBJ whole genome shotgun (WGS) entry which is preliminary data.</text>
</comment>
<dbReference type="InterPro" id="IPR051679">
    <property type="entry name" value="DASS-Related_Transporters"/>
</dbReference>
<dbReference type="InterPro" id="IPR018385">
    <property type="entry name" value="C4_dicarb_anaerob_car-like"/>
</dbReference>
<protein>
    <submittedName>
        <fullName evidence="7">C4-dicarboxylate ABC transporter</fullName>
    </submittedName>
</protein>
<feature type="transmembrane region" description="Helical" evidence="6">
    <location>
        <begin position="409"/>
        <end position="428"/>
    </location>
</feature>
<keyword evidence="2" id="KW-1003">Cell membrane</keyword>
<evidence type="ECO:0000256" key="5">
    <source>
        <dbReference type="ARBA" id="ARBA00023136"/>
    </source>
</evidence>
<keyword evidence="8" id="KW-1185">Reference proteome</keyword>
<dbReference type="OrthoDB" id="255482at2"/>
<dbReference type="EMBL" id="PYMC01000011">
    <property type="protein sequence ID" value="PSW04091.1"/>
    <property type="molecule type" value="Genomic_DNA"/>
</dbReference>
<feature type="transmembrane region" description="Helical" evidence="6">
    <location>
        <begin position="314"/>
        <end position="335"/>
    </location>
</feature>
<evidence type="ECO:0000256" key="6">
    <source>
        <dbReference type="SAM" id="Phobius"/>
    </source>
</evidence>
<evidence type="ECO:0000256" key="3">
    <source>
        <dbReference type="ARBA" id="ARBA00022692"/>
    </source>
</evidence>
<feature type="transmembrane region" description="Helical" evidence="6">
    <location>
        <begin position="202"/>
        <end position="221"/>
    </location>
</feature>
<dbReference type="PANTHER" id="PTHR43652">
    <property type="entry name" value="BASIC AMINO ACID ANTIPORTER YFCC-RELATED"/>
    <property type="match status" value="1"/>
</dbReference>
<evidence type="ECO:0000313" key="7">
    <source>
        <dbReference type="EMBL" id="PSW04091.1"/>
    </source>
</evidence>
<name>A0A2T3MVX0_9GAMM</name>
<feature type="transmembrane region" description="Helical" evidence="6">
    <location>
        <begin position="266"/>
        <end position="282"/>
    </location>
</feature>
<dbReference type="RefSeq" id="WP_107284262.1">
    <property type="nucleotide sequence ID" value="NZ_PYMC01000011.1"/>
</dbReference>
<comment type="subcellular location">
    <subcellularLocation>
        <location evidence="1">Cell membrane</location>
        <topology evidence="1">Multi-pass membrane protein</topology>
    </subcellularLocation>
</comment>